<gene>
    <name evidence="1" type="ORF">M408DRAFT_329678</name>
</gene>
<evidence type="ECO:0000313" key="2">
    <source>
        <dbReference type="Proteomes" id="UP000054097"/>
    </source>
</evidence>
<name>A0A0C2XG04_SERVB</name>
<protein>
    <recommendedName>
        <fullName evidence="3">F-box domain-containing protein</fullName>
    </recommendedName>
</protein>
<dbReference type="HOGENOM" id="CLU_1070248_0_0_1"/>
<evidence type="ECO:0008006" key="3">
    <source>
        <dbReference type="Google" id="ProtNLM"/>
    </source>
</evidence>
<sequence>MGGYRVLGMLQDPYKASIVTNLSIKLRYIGTRSGISRLDKLFGEVLHNMVNLDSLVVWCLLCCKNRHHHLAKLGARRLRHLSVRCWFNTDPMLGVNKKQLISRFSNVEALKWSTANYWGPSSPLPGFSDPACFPKLNALEYNGKVASDILLATRLIRRLQIANVNPEHHPQLLASIKSSPGHLTHLIFKHFTTSKVIIEAAPSLFVQLQHLGSIPWLSQSAAVTFVNSELSILKLLPHLTSLDVTADFEIEWWTQDALTYLSKLHHKLRKVWLYTNDPMCLVWKRHDGAWERREVSSSSPWDIIRGICD</sequence>
<keyword evidence="2" id="KW-1185">Reference proteome</keyword>
<dbReference type="InterPro" id="IPR032675">
    <property type="entry name" value="LRR_dom_sf"/>
</dbReference>
<organism evidence="1 2">
    <name type="scientific">Serendipita vermifera MAFF 305830</name>
    <dbReference type="NCBI Taxonomy" id="933852"/>
    <lineage>
        <taxon>Eukaryota</taxon>
        <taxon>Fungi</taxon>
        <taxon>Dikarya</taxon>
        <taxon>Basidiomycota</taxon>
        <taxon>Agaricomycotina</taxon>
        <taxon>Agaricomycetes</taxon>
        <taxon>Sebacinales</taxon>
        <taxon>Serendipitaceae</taxon>
        <taxon>Serendipita</taxon>
    </lineage>
</organism>
<dbReference type="AlphaFoldDB" id="A0A0C2XG04"/>
<dbReference type="EMBL" id="KN824295">
    <property type="protein sequence ID" value="KIM28012.1"/>
    <property type="molecule type" value="Genomic_DNA"/>
</dbReference>
<evidence type="ECO:0000313" key="1">
    <source>
        <dbReference type="EMBL" id="KIM28012.1"/>
    </source>
</evidence>
<accession>A0A0C2XG04</accession>
<reference evidence="1 2" key="1">
    <citation type="submission" date="2014-04" db="EMBL/GenBank/DDBJ databases">
        <authorList>
            <consortium name="DOE Joint Genome Institute"/>
            <person name="Kuo A."/>
            <person name="Zuccaro A."/>
            <person name="Kohler A."/>
            <person name="Nagy L.G."/>
            <person name="Floudas D."/>
            <person name="Copeland A."/>
            <person name="Barry K.W."/>
            <person name="Cichocki N."/>
            <person name="Veneault-Fourrey C."/>
            <person name="LaButti K."/>
            <person name="Lindquist E.A."/>
            <person name="Lipzen A."/>
            <person name="Lundell T."/>
            <person name="Morin E."/>
            <person name="Murat C."/>
            <person name="Sun H."/>
            <person name="Tunlid A."/>
            <person name="Henrissat B."/>
            <person name="Grigoriev I.V."/>
            <person name="Hibbett D.S."/>
            <person name="Martin F."/>
            <person name="Nordberg H.P."/>
            <person name="Cantor M.N."/>
            <person name="Hua S.X."/>
        </authorList>
    </citation>
    <scope>NUCLEOTIDE SEQUENCE [LARGE SCALE GENOMIC DNA]</scope>
    <source>
        <strain evidence="1 2">MAFF 305830</strain>
    </source>
</reference>
<reference evidence="2" key="2">
    <citation type="submission" date="2015-01" db="EMBL/GenBank/DDBJ databases">
        <title>Evolutionary Origins and Diversification of the Mycorrhizal Mutualists.</title>
        <authorList>
            <consortium name="DOE Joint Genome Institute"/>
            <consortium name="Mycorrhizal Genomics Consortium"/>
            <person name="Kohler A."/>
            <person name="Kuo A."/>
            <person name="Nagy L.G."/>
            <person name="Floudas D."/>
            <person name="Copeland A."/>
            <person name="Barry K.W."/>
            <person name="Cichocki N."/>
            <person name="Veneault-Fourrey C."/>
            <person name="LaButti K."/>
            <person name="Lindquist E.A."/>
            <person name="Lipzen A."/>
            <person name="Lundell T."/>
            <person name="Morin E."/>
            <person name="Murat C."/>
            <person name="Riley R."/>
            <person name="Ohm R."/>
            <person name="Sun H."/>
            <person name="Tunlid A."/>
            <person name="Henrissat B."/>
            <person name="Grigoriev I.V."/>
            <person name="Hibbett D.S."/>
            <person name="Martin F."/>
        </authorList>
    </citation>
    <scope>NUCLEOTIDE SEQUENCE [LARGE SCALE GENOMIC DNA]</scope>
    <source>
        <strain evidence="2">MAFF 305830</strain>
    </source>
</reference>
<dbReference type="Gene3D" id="3.80.10.10">
    <property type="entry name" value="Ribonuclease Inhibitor"/>
    <property type="match status" value="1"/>
</dbReference>
<proteinExistence type="predicted"/>
<dbReference type="Proteomes" id="UP000054097">
    <property type="component" value="Unassembled WGS sequence"/>
</dbReference>